<feature type="domain" description="DUF305" evidence="3">
    <location>
        <begin position="135"/>
        <end position="204"/>
    </location>
</feature>
<dbReference type="InterPro" id="IPR005183">
    <property type="entry name" value="DUF305_CopM-like"/>
</dbReference>
<evidence type="ECO:0000256" key="1">
    <source>
        <dbReference type="SAM" id="MobiDB-lite"/>
    </source>
</evidence>
<name>A0ABU1FFU9_9MICO</name>
<proteinExistence type="predicted"/>
<evidence type="ECO:0000256" key="2">
    <source>
        <dbReference type="SAM" id="Phobius"/>
    </source>
</evidence>
<keyword evidence="2" id="KW-0472">Membrane</keyword>
<feature type="compositionally biased region" description="Basic and acidic residues" evidence="1">
    <location>
        <begin position="11"/>
        <end position="34"/>
    </location>
</feature>
<dbReference type="Proteomes" id="UP001260072">
    <property type="component" value="Unassembled WGS sequence"/>
</dbReference>
<gene>
    <name evidence="4" type="ORF">RH861_00940</name>
</gene>
<protein>
    <submittedName>
        <fullName evidence="4">DUF305 domain-containing protein</fullName>
    </submittedName>
</protein>
<reference evidence="5" key="1">
    <citation type="submission" date="2023-07" db="EMBL/GenBank/DDBJ databases">
        <title>Description of three actinobacteria isolated from air of manufacturing shop in a pharmaceutical factory.</title>
        <authorList>
            <person name="Zhang D.-F."/>
        </authorList>
    </citation>
    <scope>NUCLEOTIDE SEQUENCE [LARGE SCALE GENOMIC DNA]</scope>
    <source>
        <strain evidence="5">CCTCC AB 2011122</strain>
    </source>
</reference>
<keyword evidence="2" id="KW-0812">Transmembrane</keyword>
<feature type="transmembrane region" description="Helical" evidence="2">
    <location>
        <begin position="81"/>
        <end position="101"/>
    </location>
</feature>
<feature type="compositionally biased region" description="Polar residues" evidence="1">
    <location>
        <begin position="1"/>
        <end position="10"/>
    </location>
</feature>
<dbReference type="Pfam" id="PF03713">
    <property type="entry name" value="DUF305"/>
    <property type="match status" value="1"/>
</dbReference>
<feature type="transmembrane region" description="Helical" evidence="2">
    <location>
        <begin position="108"/>
        <end position="126"/>
    </location>
</feature>
<evidence type="ECO:0000259" key="3">
    <source>
        <dbReference type="Pfam" id="PF03713"/>
    </source>
</evidence>
<sequence length="219" mass="24786">MSANPNTPSRQAEDARSHGGDDQHGRRDHDEQMNKEMRSRHTLNMYLRFAAMILTSMVVMYFVMFAGSWEWTHIRFSQSRIFMAITMGGTMGLVMLAWMLGMYKSTKGNIAVVAVSVLLIGGGIALDRSQVTVNDTSFMRAMIPHHSLAITRAERFQNQDVRVCELAVEISEAQRREIDEMDWLIRDIEENGIAATAEEAEEREVPDFPATADRQCPAE</sequence>
<accession>A0ABU1FFU9</accession>
<organism evidence="4 5">
    <name type="scientific">Agromyces indicus</name>
    <dbReference type="NCBI Taxonomy" id="758919"/>
    <lineage>
        <taxon>Bacteria</taxon>
        <taxon>Bacillati</taxon>
        <taxon>Actinomycetota</taxon>
        <taxon>Actinomycetes</taxon>
        <taxon>Micrococcales</taxon>
        <taxon>Microbacteriaceae</taxon>
        <taxon>Agromyces</taxon>
    </lineage>
</organism>
<keyword evidence="5" id="KW-1185">Reference proteome</keyword>
<dbReference type="RefSeq" id="WP_310519356.1">
    <property type="nucleotide sequence ID" value="NZ_BAABBS010000001.1"/>
</dbReference>
<dbReference type="EMBL" id="JAVKGS010000001">
    <property type="protein sequence ID" value="MDR5690623.1"/>
    <property type="molecule type" value="Genomic_DNA"/>
</dbReference>
<evidence type="ECO:0000313" key="4">
    <source>
        <dbReference type="EMBL" id="MDR5690623.1"/>
    </source>
</evidence>
<keyword evidence="2" id="KW-1133">Transmembrane helix</keyword>
<feature type="region of interest" description="Disordered" evidence="1">
    <location>
        <begin position="195"/>
        <end position="219"/>
    </location>
</feature>
<dbReference type="InterPro" id="IPR012347">
    <property type="entry name" value="Ferritin-like"/>
</dbReference>
<feature type="region of interest" description="Disordered" evidence="1">
    <location>
        <begin position="1"/>
        <end position="34"/>
    </location>
</feature>
<feature type="transmembrane region" description="Helical" evidence="2">
    <location>
        <begin position="45"/>
        <end position="69"/>
    </location>
</feature>
<evidence type="ECO:0000313" key="5">
    <source>
        <dbReference type="Proteomes" id="UP001260072"/>
    </source>
</evidence>
<dbReference type="Gene3D" id="1.20.1260.10">
    <property type="match status" value="1"/>
</dbReference>
<comment type="caution">
    <text evidence="4">The sequence shown here is derived from an EMBL/GenBank/DDBJ whole genome shotgun (WGS) entry which is preliminary data.</text>
</comment>